<evidence type="ECO:0000313" key="2">
    <source>
        <dbReference type="Proteomes" id="UP000009026"/>
    </source>
</evidence>
<keyword evidence="2" id="KW-1185">Reference proteome</keyword>
<dbReference type="RefSeq" id="WP_002640384.1">
    <property type="nucleotide sequence ID" value="NZ_CP012109.1"/>
</dbReference>
<dbReference type="EMBL" id="CP012109">
    <property type="protein sequence ID" value="AKQ65123.1"/>
    <property type="molecule type" value="Genomic_DNA"/>
</dbReference>
<dbReference type="OrthoDB" id="5381336at2"/>
<sequence>MNNALTKIATAQAAAGGRYPRFGRYLLEVEVIRTKEGFKGDSAIAELKVRESEPLAGGETPSRPGETVDYVENLSDEKKGGGERFKSFLMTLVGADEYEFANPAALKKFFDERQAGTHLLIRCEVFPKQLPAKEGHAGKVISGYRWSHVELNDEQLTQAEHARKASKLPALADALA</sequence>
<dbReference type="KEGG" id="mym:A176_002035"/>
<proteinExistence type="predicted"/>
<protein>
    <submittedName>
        <fullName evidence="1">Uncharacterized protein</fullName>
    </submittedName>
</protein>
<dbReference type="Proteomes" id="UP000009026">
    <property type="component" value="Chromosome"/>
</dbReference>
<dbReference type="AlphaFoldDB" id="A0A0H4WU75"/>
<name>A0A0H4WU75_9BACT</name>
<reference evidence="1 2" key="1">
    <citation type="journal article" date="2016" name="PLoS ONE">
        <title>Complete Genome Sequence and Comparative Genomics of a Novel Myxobacterium Myxococcus hansupus.</title>
        <authorList>
            <person name="Sharma G."/>
            <person name="Narwani T."/>
            <person name="Subramanian S."/>
        </authorList>
    </citation>
    <scope>NUCLEOTIDE SEQUENCE [LARGE SCALE GENOMIC DNA]</scope>
    <source>
        <strain evidence="2">mixupus</strain>
    </source>
</reference>
<accession>A0A0H4WU75</accession>
<dbReference type="eggNOG" id="ENOG50319S4">
    <property type="taxonomic scope" value="Bacteria"/>
</dbReference>
<dbReference type="PATRIC" id="fig|1297742.4.peg.2057"/>
<gene>
    <name evidence="1" type="ORF">A176_002035</name>
</gene>
<evidence type="ECO:0000313" key="1">
    <source>
        <dbReference type="EMBL" id="AKQ65123.1"/>
    </source>
</evidence>
<organism evidence="1 2">
    <name type="scientific">Pseudomyxococcus hansupus</name>
    <dbReference type="NCBI Taxonomy" id="1297742"/>
    <lineage>
        <taxon>Bacteria</taxon>
        <taxon>Pseudomonadati</taxon>
        <taxon>Myxococcota</taxon>
        <taxon>Myxococcia</taxon>
        <taxon>Myxococcales</taxon>
        <taxon>Cystobacterineae</taxon>
        <taxon>Myxococcaceae</taxon>
        <taxon>Pseudomyxococcus</taxon>
    </lineage>
</organism>